<proteinExistence type="predicted"/>
<keyword evidence="2" id="KW-1185">Reference proteome</keyword>
<dbReference type="Proteomes" id="UP001497482">
    <property type="component" value="Chromosome 7"/>
</dbReference>
<dbReference type="EMBL" id="OZ035829">
    <property type="protein sequence ID" value="CAL1611418.1"/>
    <property type="molecule type" value="Genomic_DNA"/>
</dbReference>
<evidence type="ECO:0000313" key="2">
    <source>
        <dbReference type="Proteomes" id="UP001497482"/>
    </source>
</evidence>
<sequence>MWDRSISQQWCSASSPPDLSLNYATLLPGFYVFIIEPPCTIGKRRPNQFDQSQTTARVVDRLVQLGYVASRPHFCLATQTRLETRQTVAMVRAVSLCQRWCASGSLGGPLPPKVSNQRHKRMGLPVAQPPLVGFGDGLEDGG</sequence>
<reference evidence="1 2" key="1">
    <citation type="submission" date="2024-04" db="EMBL/GenBank/DDBJ databases">
        <authorList>
            <person name="Waldvogel A.-M."/>
            <person name="Schoenle A."/>
        </authorList>
    </citation>
    <scope>NUCLEOTIDE SEQUENCE [LARGE SCALE GENOMIC DNA]</scope>
</reference>
<name>A0AAV2MDG7_KNICA</name>
<dbReference type="AlphaFoldDB" id="A0AAV2MDG7"/>
<accession>A0AAV2MDG7</accession>
<protein>
    <submittedName>
        <fullName evidence="1">Uncharacterized protein</fullName>
    </submittedName>
</protein>
<organism evidence="1 2">
    <name type="scientific">Knipowitschia caucasica</name>
    <name type="common">Caucasian dwarf goby</name>
    <name type="synonym">Pomatoschistus caucasicus</name>
    <dbReference type="NCBI Taxonomy" id="637954"/>
    <lineage>
        <taxon>Eukaryota</taxon>
        <taxon>Metazoa</taxon>
        <taxon>Chordata</taxon>
        <taxon>Craniata</taxon>
        <taxon>Vertebrata</taxon>
        <taxon>Euteleostomi</taxon>
        <taxon>Actinopterygii</taxon>
        <taxon>Neopterygii</taxon>
        <taxon>Teleostei</taxon>
        <taxon>Neoteleostei</taxon>
        <taxon>Acanthomorphata</taxon>
        <taxon>Gobiaria</taxon>
        <taxon>Gobiiformes</taxon>
        <taxon>Gobioidei</taxon>
        <taxon>Gobiidae</taxon>
        <taxon>Gobiinae</taxon>
        <taxon>Knipowitschia</taxon>
    </lineage>
</organism>
<gene>
    <name evidence="1" type="ORF">KC01_LOCUS37838</name>
</gene>
<evidence type="ECO:0000313" key="1">
    <source>
        <dbReference type="EMBL" id="CAL1611418.1"/>
    </source>
</evidence>